<accession>A0AAV4RA06</accession>
<evidence type="ECO:0000256" key="1">
    <source>
        <dbReference type="SAM" id="MobiDB-lite"/>
    </source>
</evidence>
<name>A0AAV4RA06_9ARAC</name>
<proteinExistence type="predicted"/>
<organism evidence="2 3">
    <name type="scientific">Caerostris darwini</name>
    <dbReference type="NCBI Taxonomy" id="1538125"/>
    <lineage>
        <taxon>Eukaryota</taxon>
        <taxon>Metazoa</taxon>
        <taxon>Ecdysozoa</taxon>
        <taxon>Arthropoda</taxon>
        <taxon>Chelicerata</taxon>
        <taxon>Arachnida</taxon>
        <taxon>Araneae</taxon>
        <taxon>Araneomorphae</taxon>
        <taxon>Entelegynae</taxon>
        <taxon>Araneoidea</taxon>
        <taxon>Araneidae</taxon>
        <taxon>Caerostris</taxon>
    </lineage>
</organism>
<evidence type="ECO:0000313" key="3">
    <source>
        <dbReference type="Proteomes" id="UP001054837"/>
    </source>
</evidence>
<dbReference type="Proteomes" id="UP001054837">
    <property type="component" value="Unassembled WGS sequence"/>
</dbReference>
<feature type="region of interest" description="Disordered" evidence="1">
    <location>
        <begin position="43"/>
        <end position="125"/>
    </location>
</feature>
<comment type="caution">
    <text evidence="2">The sequence shown here is derived from an EMBL/GenBank/DDBJ whole genome shotgun (WGS) entry which is preliminary data.</text>
</comment>
<dbReference type="EMBL" id="BPLQ01005805">
    <property type="protein sequence ID" value="GIY17496.1"/>
    <property type="molecule type" value="Genomic_DNA"/>
</dbReference>
<feature type="compositionally biased region" description="Low complexity" evidence="1">
    <location>
        <begin position="64"/>
        <end position="76"/>
    </location>
</feature>
<reference evidence="2 3" key="1">
    <citation type="submission" date="2021-06" db="EMBL/GenBank/DDBJ databases">
        <title>Caerostris darwini draft genome.</title>
        <authorList>
            <person name="Kono N."/>
            <person name="Arakawa K."/>
        </authorList>
    </citation>
    <scope>NUCLEOTIDE SEQUENCE [LARGE SCALE GENOMIC DNA]</scope>
</reference>
<evidence type="ECO:0000313" key="2">
    <source>
        <dbReference type="EMBL" id="GIY17496.1"/>
    </source>
</evidence>
<gene>
    <name evidence="2" type="ORF">CDAR_436371</name>
</gene>
<protein>
    <submittedName>
        <fullName evidence="2">Uncharacterized protein</fullName>
    </submittedName>
</protein>
<keyword evidence="3" id="KW-1185">Reference proteome</keyword>
<sequence length="138" mass="14706">MSFYDNNLILNDCHNETLNNTLKTEKTEAINVMRDCPAPHRFVGNSGAESSSMPGPMLIPDPFLPAGASPAAGPRPVADPGPVPGGTEGRRPRHPVRCHAADRRAVRRGPGPQTPGGTAAPGSQRGQLGEWIFNFFLL</sequence>
<dbReference type="AlphaFoldDB" id="A0AAV4RA06"/>
<feature type="compositionally biased region" description="Low complexity" evidence="1">
    <location>
        <begin position="109"/>
        <end position="122"/>
    </location>
</feature>